<keyword evidence="1" id="KW-0732">Signal</keyword>
<protein>
    <recommendedName>
        <fullName evidence="4">EGF-like domain-containing protein</fullName>
    </recommendedName>
</protein>
<feature type="signal peptide" evidence="1">
    <location>
        <begin position="1"/>
        <end position="21"/>
    </location>
</feature>
<name>A0A210QS34_MIZYE</name>
<gene>
    <name evidence="2" type="ORF">KP79_PYT00721</name>
</gene>
<proteinExistence type="predicted"/>
<evidence type="ECO:0000313" key="2">
    <source>
        <dbReference type="EMBL" id="OWF51531.1"/>
    </source>
</evidence>
<dbReference type="Proteomes" id="UP000242188">
    <property type="component" value="Unassembled WGS sequence"/>
</dbReference>
<dbReference type="EMBL" id="NEDP02002220">
    <property type="protein sequence ID" value="OWF51531.1"/>
    <property type="molecule type" value="Genomic_DNA"/>
</dbReference>
<evidence type="ECO:0000256" key="1">
    <source>
        <dbReference type="SAM" id="SignalP"/>
    </source>
</evidence>
<dbReference type="AlphaFoldDB" id="A0A210QS34"/>
<comment type="caution">
    <text evidence="2">The sequence shown here is derived from an EMBL/GenBank/DDBJ whole genome shotgun (WGS) entry which is preliminary data.</text>
</comment>
<keyword evidence="3" id="KW-1185">Reference proteome</keyword>
<accession>A0A210QS34</accession>
<feature type="chain" id="PRO_5012555486" description="EGF-like domain-containing protein" evidence="1">
    <location>
        <begin position="22"/>
        <end position="230"/>
    </location>
</feature>
<evidence type="ECO:0008006" key="4">
    <source>
        <dbReference type="Google" id="ProtNLM"/>
    </source>
</evidence>
<organism evidence="2 3">
    <name type="scientific">Mizuhopecten yessoensis</name>
    <name type="common">Japanese scallop</name>
    <name type="synonym">Patinopecten yessoensis</name>
    <dbReference type="NCBI Taxonomy" id="6573"/>
    <lineage>
        <taxon>Eukaryota</taxon>
        <taxon>Metazoa</taxon>
        <taxon>Spiralia</taxon>
        <taxon>Lophotrochozoa</taxon>
        <taxon>Mollusca</taxon>
        <taxon>Bivalvia</taxon>
        <taxon>Autobranchia</taxon>
        <taxon>Pteriomorphia</taxon>
        <taxon>Pectinida</taxon>
        <taxon>Pectinoidea</taxon>
        <taxon>Pectinidae</taxon>
        <taxon>Mizuhopecten</taxon>
    </lineage>
</organism>
<evidence type="ECO:0000313" key="3">
    <source>
        <dbReference type="Proteomes" id="UP000242188"/>
    </source>
</evidence>
<reference evidence="2 3" key="1">
    <citation type="journal article" date="2017" name="Nat. Ecol. Evol.">
        <title>Scallop genome provides insights into evolution of bilaterian karyotype and development.</title>
        <authorList>
            <person name="Wang S."/>
            <person name="Zhang J."/>
            <person name="Jiao W."/>
            <person name="Li J."/>
            <person name="Xun X."/>
            <person name="Sun Y."/>
            <person name="Guo X."/>
            <person name="Huan P."/>
            <person name="Dong B."/>
            <person name="Zhang L."/>
            <person name="Hu X."/>
            <person name="Sun X."/>
            <person name="Wang J."/>
            <person name="Zhao C."/>
            <person name="Wang Y."/>
            <person name="Wang D."/>
            <person name="Huang X."/>
            <person name="Wang R."/>
            <person name="Lv J."/>
            <person name="Li Y."/>
            <person name="Zhang Z."/>
            <person name="Liu B."/>
            <person name="Lu W."/>
            <person name="Hui Y."/>
            <person name="Liang J."/>
            <person name="Zhou Z."/>
            <person name="Hou R."/>
            <person name="Li X."/>
            <person name="Liu Y."/>
            <person name="Li H."/>
            <person name="Ning X."/>
            <person name="Lin Y."/>
            <person name="Zhao L."/>
            <person name="Xing Q."/>
            <person name="Dou J."/>
            <person name="Li Y."/>
            <person name="Mao J."/>
            <person name="Guo H."/>
            <person name="Dou H."/>
            <person name="Li T."/>
            <person name="Mu C."/>
            <person name="Jiang W."/>
            <person name="Fu Q."/>
            <person name="Fu X."/>
            <person name="Miao Y."/>
            <person name="Liu J."/>
            <person name="Yu Q."/>
            <person name="Li R."/>
            <person name="Liao H."/>
            <person name="Li X."/>
            <person name="Kong Y."/>
            <person name="Jiang Z."/>
            <person name="Chourrout D."/>
            <person name="Li R."/>
            <person name="Bao Z."/>
        </authorList>
    </citation>
    <scope>NUCLEOTIDE SEQUENCE [LARGE SCALE GENOMIC DNA]</scope>
    <source>
        <strain evidence="2 3">PY_sf001</strain>
    </source>
</reference>
<sequence length="230" mass="25651">MQCLFGTVLIIYSICPGLISGNVNKMIDFSKFLNPWKGSDMPVCTDLSKPCDMAIGLMQNGSLSQITTEEEMCACPGTSSCPRGWNTDLKKSIRMELKSTGSQALMQFNYCEHIPVLSVCNGNEIALKTLEIGLFPEEILENNCRCPNGQHLFLKKSRMIRHRRYQEYVCSMADCDVNNSGSPMCLHSLRGGFGVYTTTFHCQCGEGFECTTDRRSAIGRLDIYGQCEVM</sequence>
<dbReference type="OrthoDB" id="10275644at2759"/>